<evidence type="ECO:0000259" key="6">
    <source>
        <dbReference type="Pfam" id="PF01266"/>
    </source>
</evidence>
<proteinExistence type="predicted"/>
<accession>A0A0M4FP45</accession>
<dbReference type="RefSeq" id="WP_053602501.1">
    <property type="nucleotide sequence ID" value="NZ_CP012600.1"/>
</dbReference>
<dbReference type="PANTHER" id="PTHR13847:SF289">
    <property type="entry name" value="GLYCINE OXIDASE"/>
    <property type="match status" value="1"/>
</dbReference>
<protein>
    <recommendedName>
        <fullName evidence="5">glycine oxidase</fullName>
        <ecNumber evidence="5">1.4.3.19</ecNumber>
    </recommendedName>
</protein>
<dbReference type="InterPro" id="IPR006076">
    <property type="entry name" value="FAD-dep_OxRdtase"/>
</dbReference>
<keyword evidence="8" id="KW-1185">Reference proteome</keyword>
<evidence type="ECO:0000313" key="8">
    <source>
        <dbReference type="Proteomes" id="UP000067625"/>
    </source>
</evidence>
<evidence type="ECO:0000256" key="2">
    <source>
        <dbReference type="ARBA" id="ARBA00022977"/>
    </source>
</evidence>
<name>A0A0M4FP45_9BACI</name>
<sequence length="369" mass="40286">MATHYDAAIIGGGIIGLSTAYHLAKKNVKVALFESGKVGKKASQAAAGMLGAHAELEKPGVFFDFARASQSRYPTLAEEVKEISGIDMNLKTGGILKLAYSKEDIESGNQMNRLDSVVWKSKEEALAMEPSISESILGASFIEDDIQVEPTKVCKAFAKSARLLGADIYEYTPITAIDTDSAAITIKSQNETFSADQLIVASGVWSGHFFQQLGLEKKLYPVKGECLSVWNEDIALERTLYHEHCYIVPRKNGRLVIGATMKPGDWDEEPTLGGIGAVMKKAASMLPAVTRMKIDTFWAGLRPETEDSTPYIGKHPNDNRILFAAGHYRNGILLAPATGSMISDLVLGKKVNQEWEDAFAIKDKERQVI</sequence>
<dbReference type="Pfam" id="PF01266">
    <property type="entry name" value="DAO"/>
    <property type="match status" value="1"/>
</dbReference>
<dbReference type="STRING" id="1441095.AM592_03515"/>
<dbReference type="NCBIfam" id="TIGR02352">
    <property type="entry name" value="thiamin_ThiO"/>
    <property type="match status" value="1"/>
</dbReference>
<evidence type="ECO:0000256" key="3">
    <source>
        <dbReference type="ARBA" id="ARBA00023002"/>
    </source>
</evidence>
<reference evidence="8" key="1">
    <citation type="submission" date="2015-08" db="EMBL/GenBank/DDBJ databases">
        <title>Genome sequencing project for genomic taxonomy and phylogenomics of Bacillus-like bacteria.</title>
        <authorList>
            <person name="Liu B."/>
            <person name="Wang J."/>
            <person name="Zhu Y."/>
            <person name="Liu G."/>
            <person name="Chen Q."/>
            <person name="Chen Z."/>
            <person name="Lan J."/>
            <person name="Che J."/>
            <person name="Ge C."/>
            <person name="Shi H."/>
            <person name="Pan Z."/>
            <person name="Liu X."/>
        </authorList>
    </citation>
    <scope>NUCLEOTIDE SEQUENCE [LARGE SCALE GENOMIC DNA]</scope>
    <source>
        <strain evidence="8">FJAT-4402</strain>
    </source>
</reference>
<dbReference type="GO" id="GO:0009228">
    <property type="term" value="P:thiamine biosynthetic process"/>
    <property type="evidence" value="ECO:0007669"/>
    <property type="project" value="UniProtKB-KW"/>
</dbReference>
<dbReference type="GO" id="GO:0009229">
    <property type="term" value="P:thiamine diphosphate biosynthetic process"/>
    <property type="evidence" value="ECO:0007669"/>
    <property type="project" value="UniProtKB-UniPathway"/>
</dbReference>
<dbReference type="Gene3D" id="3.30.9.10">
    <property type="entry name" value="D-Amino Acid Oxidase, subunit A, domain 2"/>
    <property type="match status" value="1"/>
</dbReference>
<dbReference type="Proteomes" id="UP000067625">
    <property type="component" value="Chromosome"/>
</dbReference>
<keyword evidence="2" id="KW-0784">Thiamine biosynthesis</keyword>
<dbReference type="SUPFAM" id="SSF54373">
    <property type="entry name" value="FAD-linked reductases, C-terminal domain"/>
    <property type="match status" value="1"/>
</dbReference>
<dbReference type="UniPathway" id="UPA00060"/>
<evidence type="ECO:0000256" key="1">
    <source>
        <dbReference type="ARBA" id="ARBA00004948"/>
    </source>
</evidence>
<evidence type="ECO:0000256" key="5">
    <source>
        <dbReference type="ARBA" id="ARBA00050018"/>
    </source>
</evidence>
<dbReference type="SUPFAM" id="SSF51905">
    <property type="entry name" value="FAD/NAD(P)-binding domain"/>
    <property type="match status" value="1"/>
</dbReference>
<dbReference type="InterPro" id="IPR036188">
    <property type="entry name" value="FAD/NAD-bd_sf"/>
</dbReference>
<dbReference type="OrthoDB" id="9794226at2"/>
<dbReference type="AlphaFoldDB" id="A0A0M4FP45"/>
<organism evidence="7 8">
    <name type="scientific">Bacillus gobiensis</name>
    <dbReference type="NCBI Taxonomy" id="1441095"/>
    <lineage>
        <taxon>Bacteria</taxon>
        <taxon>Bacillati</taxon>
        <taxon>Bacillota</taxon>
        <taxon>Bacilli</taxon>
        <taxon>Bacillales</taxon>
        <taxon>Bacillaceae</taxon>
        <taxon>Bacillus</taxon>
    </lineage>
</organism>
<comment type="pathway">
    <text evidence="1">Cofactor biosynthesis; thiamine diphosphate biosynthesis.</text>
</comment>
<feature type="domain" description="FAD dependent oxidoreductase" evidence="6">
    <location>
        <begin position="6"/>
        <end position="345"/>
    </location>
</feature>
<comment type="catalytic activity">
    <reaction evidence="4">
        <text>glycine + O2 + H2O = glyoxylate + H2O2 + NH4(+)</text>
        <dbReference type="Rhea" id="RHEA:11532"/>
        <dbReference type="ChEBI" id="CHEBI:15377"/>
        <dbReference type="ChEBI" id="CHEBI:15379"/>
        <dbReference type="ChEBI" id="CHEBI:16240"/>
        <dbReference type="ChEBI" id="CHEBI:28938"/>
        <dbReference type="ChEBI" id="CHEBI:36655"/>
        <dbReference type="ChEBI" id="CHEBI:57305"/>
        <dbReference type="EC" id="1.4.3.19"/>
    </reaction>
</comment>
<reference evidence="7 8" key="2">
    <citation type="journal article" date="2016" name="Int. J. Syst. Evol. Microbiol.">
        <title>Bacillus gobiensis sp. nov., isolated from a soil sample.</title>
        <authorList>
            <person name="Liu B."/>
            <person name="Liu G.H."/>
            <person name="Cetin S."/>
            <person name="Schumann P."/>
            <person name="Pan Z.Z."/>
            <person name="Chen Q.Q."/>
        </authorList>
    </citation>
    <scope>NUCLEOTIDE SEQUENCE [LARGE SCALE GENOMIC DNA]</scope>
    <source>
        <strain evidence="7 8">FJAT-4402</strain>
    </source>
</reference>
<dbReference type="PANTHER" id="PTHR13847">
    <property type="entry name" value="SARCOSINE DEHYDROGENASE-RELATED"/>
    <property type="match status" value="1"/>
</dbReference>
<dbReference type="GO" id="GO:0005737">
    <property type="term" value="C:cytoplasm"/>
    <property type="evidence" value="ECO:0007669"/>
    <property type="project" value="TreeGrafter"/>
</dbReference>
<dbReference type="PATRIC" id="fig|1441095.3.peg.766"/>
<dbReference type="GO" id="GO:0043799">
    <property type="term" value="F:glycine oxidase activity"/>
    <property type="evidence" value="ECO:0007669"/>
    <property type="project" value="UniProtKB-EC"/>
</dbReference>
<evidence type="ECO:0000313" key="7">
    <source>
        <dbReference type="EMBL" id="ALC80760.1"/>
    </source>
</evidence>
<dbReference type="EMBL" id="CP012600">
    <property type="protein sequence ID" value="ALC80760.1"/>
    <property type="molecule type" value="Genomic_DNA"/>
</dbReference>
<dbReference type="InterPro" id="IPR012727">
    <property type="entry name" value="Gly_oxidase_ThiO"/>
</dbReference>
<dbReference type="Gene3D" id="3.50.50.60">
    <property type="entry name" value="FAD/NAD(P)-binding domain"/>
    <property type="match status" value="1"/>
</dbReference>
<gene>
    <name evidence="7" type="ORF">AM592_03515</name>
</gene>
<evidence type="ECO:0000256" key="4">
    <source>
        <dbReference type="ARBA" id="ARBA00049872"/>
    </source>
</evidence>
<dbReference type="EC" id="1.4.3.19" evidence="5"/>
<keyword evidence="3" id="KW-0560">Oxidoreductase</keyword>
<dbReference type="GO" id="GO:0050660">
    <property type="term" value="F:flavin adenine dinucleotide binding"/>
    <property type="evidence" value="ECO:0007669"/>
    <property type="project" value="InterPro"/>
</dbReference>